<keyword evidence="2" id="KW-0067">ATP-binding</keyword>
<evidence type="ECO:0000256" key="2">
    <source>
        <dbReference type="ARBA" id="ARBA00022840"/>
    </source>
</evidence>
<feature type="region of interest" description="Disordered" evidence="3">
    <location>
        <begin position="25"/>
        <end position="83"/>
    </location>
</feature>
<keyword evidence="6" id="KW-1185">Reference proteome</keyword>
<evidence type="ECO:0000256" key="3">
    <source>
        <dbReference type="SAM" id="MobiDB-lite"/>
    </source>
</evidence>
<dbReference type="GO" id="GO:0007005">
    <property type="term" value="P:mitochondrion organization"/>
    <property type="evidence" value="ECO:0007669"/>
    <property type="project" value="TreeGrafter"/>
</dbReference>
<dbReference type="InterPro" id="IPR021911">
    <property type="entry name" value="ATAD3_N"/>
</dbReference>
<dbReference type="GO" id="GO:0008270">
    <property type="term" value="F:zinc ion binding"/>
    <property type="evidence" value="ECO:0007669"/>
    <property type="project" value="TreeGrafter"/>
</dbReference>
<evidence type="ECO:0000313" key="5">
    <source>
        <dbReference type="EMBL" id="KAH9319713.1"/>
    </source>
</evidence>
<feature type="domain" description="ATPase family AAA" evidence="4">
    <location>
        <begin position="1"/>
        <end position="171"/>
    </location>
</feature>
<dbReference type="Pfam" id="PF12037">
    <property type="entry name" value="ATAD3_N"/>
    <property type="match status" value="1"/>
</dbReference>
<keyword evidence="1" id="KW-0547">Nucleotide-binding</keyword>
<proteinExistence type="predicted"/>
<dbReference type="AlphaFoldDB" id="A0AA38LC64"/>
<reference evidence="5 6" key="1">
    <citation type="journal article" date="2021" name="Nat. Plants">
        <title>The Taxus genome provides insights into paclitaxel biosynthesis.</title>
        <authorList>
            <person name="Xiong X."/>
            <person name="Gou J."/>
            <person name="Liao Q."/>
            <person name="Li Y."/>
            <person name="Zhou Q."/>
            <person name="Bi G."/>
            <person name="Li C."/>
            <person name="Du R."/>
            <person name="Wang X."/>
            <person name="Sun T."/>
            <person name="Guo L."/>
            <person name="Liang H."/>
            <person name="Lu P."/>
            <person name="Wu Y."/>
            <person name="Zhang Z."/>
            <person name="Ro D.K."/>
            <person name="Shang Y."/>
            <person name="Huang S."/>
            <person name="Yan J."/>
        </authorList>
    </citation>
    <scope>NUCLEOTIDE SEQUENCE [LARGE SCALE GENOMIC DNA]</scope>
    <source>
        <strain evidence="5">Ta-2019</strain>
    </source>
</reference>
<feature type="non-terminal residue" evidence="5">
    <location>
        <position position="1"/>
    </location>
</feature>
<dbReference type="GO" id="GO:0005524">
    <property type="term" value="F:ATP binding"/>
    <property type="evidence" value="ECO:0007669"/>
    <property type="project" value="UniProtKB-KW"/>
</dbReference>
<evidence type="ECO:0000313" key="6">
    <source>
        <dbReference type="Proteomes" id="UP000824469"/>
    </source>
</evidence>
<organism evidence="5 6">
    <name type="scientific">Taxus chinensis</name>
    <name type="common">Chinese yew</name>
    <name type="synonym">Taxus wallichiana var. chinensis</name>
    <dbReference type="NCBI Taxonomy" id="29808"/>
    <lineage>
        <taxon>Eukaryota</taxon>
        <taxon>Viridiplantae</taxon>
        <taxon>Streptophyta</taxon>
        <taxon>Embryophyta</taxon>
        <taxon>Tracheophyta</taxon>
        <taxon>Spermatophyta</taxon>
        <taxon>Pinopsida</taxon>
        <taxon>Pinidae</taxon>
        <taxon>Conifers II</taxon>
        <taxon>Cupressales</taxon>
        <taxon>Taxaceae</taxon>
        <taxon>Taxus</taxon>
    </lineage>
</organism>
<sequence length="171" mass="19721">ERQQALYEEQRKLVQQQAQAKAQMARYEDELARKRMQAEHEAQRHQDRELVKMQEESSTRKEKSRRATEEQIQAQLRQTDKERAELERETLRVKAMAEAEGRAHEAKLAEEVNKRMLLERANAEREKWLAAINTTFDHIGGGLRALLTDQNKLIIAVGGATALAAGIYTTR</sequence>
<feature type="compositionally biased region" description="Basic and acidic residues" evidence="3">
    <location>
        <begin position="26"/>
        <end position="69"/>
    </location>
</feature>
<evidence type="ECO:0000256" key="1">
    <source>
        <dbReference type="ARBA" id="ARBA00022741"/>
    </source>
</evidence>
<name>A0AA38LC64_TAXCH</name>
<comment type="caution">
    <text evidence="5">The sequence shown here is derived from an EMBL/GenBank/DDBJ whole genome shotgun (WGS) entry which is preliminary data.</text>
</comment>
<dbReference type="Proteomes" id="UP000824469">
    <property type="component" value="Unassembled WGS sequence"/>
</dbReference>
<dbReference type="PANTHER" id="PTHR23075">
    <property type="entry name" value="PUTATIVE ATP-ASE"/>
    <property type="match status" value="1"/>
</dbReference>
<dbReference type="PANTHER" id="PTHR23075:SF13">
    <property type="entry name" value="AAA-TYPE ATPASE FAMILY PROTEIN"/>
    <property type="match status" value="1"/>
</dbReference>
<protein>
    <recommendedName>
        <fullName evidence="4">ATPase family AAA domain-containing protein</fullName>
    </recommendedName>
</protein>
<accession>A0AA38LC64</accession>
<dbReference type="GO" id="GO:0005739">
    <property type="term" value="C:mitochondrion"/>
    <property type="evidence" value="ECO:0007669"/>
    <property type="project" value="TreeGrafter"/>
</dbReference>
<evidence type="ECO:0000259" key="4">
    <source>
        <dbReference type="Pfam" id="PF12037"/>
    </source>
</evidence>
<gene>
    <name evidence="5" type="ORF">KI387_021482</name>
</gene>
<dbReference type="EMBL" id="JAHRHJ020000004">
    <property type="protein sequence ID" value="KAH9319713.1"/>
    <property type="molecule type" value="Genomic_DNA"/>
</dbReference>
<feature type="non-terminal residue" evidence="5">
    <location>
        <position position="171"/>
    </location>
</feature>